<dbReference type="InterPro" id="IPR050388">
    <property type="entry name" value="ABC_Ni/Peptide_Import"/>
</dbReference>
<evidence type="ECO:0000256" key="8">
    <source>
        <dbReference type="ARBA" id="ARBA00022967"/>
    </source>
</evidence>
<dbReference type="eggNOG" id="COG0444">
    <property type="taxonomic scope" value="Bacteria"/>
</dbReference>
<protein>
    <submittedName>
        <fullName evidence="11">Oligopeptide/dipeptide ABC transporter, ATPase subunit</fullName>
    </submittedName>
</protein>
<sequence length="333" mass="36452">MEKNNQKLLQIDELKTYFYTLDGVVRAVDGVSLAIKPGETLGLVGESGSGKSVTAHSVLRLLPPKTSKIVQGQIRFRRRDTSAEIDLANVDPHGDLIRSIRGNEIAMIFQEPMTSLSPVFTVGHQIIEAIRLHQGSSAQEARQKAIDMLQAVGLGMADQLVDEYPHRLSGGQRQRAMIAMALSCRPSLLIADEPTTALDVTVQAQILDLMNSLKERFNMAIWIITHNLGVVAEMADRVAVMYMGRVVESGDVRTIFHQPLHPYTVGLLQSIPKMGAQIKNRLAPIPGSVPDPFSIPAGCAFRTRCPAIAAHCQAEAPMLEVEPGHYVRCCLYA</sequence>
<keyword evidence="6" id="KW-0547">Nucleotide-binding</keyword>
<dbReference type="FunFam" id="3.40.50.300:FF:000016">
    <property type="entry name" value="Oligopeptide ABC transporter ATP-binding component"/>
    <property type="match status" value="1"/>
</dbReference>
<evidence type="ECO:0000256" key="2">
    <source>
        <dbReference type="ARBA" id="ARBA00005417"/>
    </source>
</evidence>
<dbReference type="InterPro" id="IPR003439">
    <property type="entry name" value="ABC_transporter-like_ATP-bd"/>
</dbReference>
<keyword evidence="8" id="KW-1278">Translocase</keyword>
<dbReference type="STRING" id="1499967.U27_01264"/>
<dbReference type="InterPro" id="IPR017871">
    <property type="entry name" value="ABC_transporter-like_CS"/>
</dbReference>
<dbReference type="SMART" id="SM00382">
    <property type="entry name" value="AAA"/>
    <property type="match status" value="1"/>
</dbReference>
<dbReference type="CDD" id="cd03257">
    <property type="entry name" value="ABC_NikE_OppD_transporters"/>
    <property type="match status" value="1"/>
</dbReference>
<dbReference type="GO" id="GO:0005524">
    <property type="term" value="F:ATP binding"/>
    <property type="evidence" value="ECO:0007669"/>
    <property type="project" value="UniProtKB-KW"/>
</dbReference>
<dbReference type="PANTHER" id="PTHR43297">
    <property type="entry name" value="OLIGOPEPTIDE TRANSPORT ATP-BINDING PROTEIN APPD"/>
    <property type="match status" value="1"/>
</dbReference>
<keyword evidence="3" id="KW-0813">Transport</keyword>
<keyword evidence="9" id="KW-0472">Membrane</keyword>
<dbReference type="GO" id="GO:0005886">
    <property type="term" value="C:plasma membrane"/>
    <property type="evidence" value="ECO:0007669"/>
    <property type="project" value="UniProtKB-SubCell"/>
</dbReference>
<dbReference type="PROSITE" id="PS50893">
    <property type="entry name" value="ABC_TRANSPORTER_2"/>
    <property type="match status" value="1"/>
</dbReference>
<evidence type="ECO:0000256" key="3">
    <source>
        <dbReference type="ARBA" id="ARBA00022448"/>
    </source>
</evidence>
<comment type="subcellular location">
    <subcellularLocation>
        <location evidence="1">Cell membrane</location>
        <topology evidence="1">Peripheral membrane protein</topology>
    </subcellularLocation>
</comment>
<proteinExistence type="inferred from homology"/>
<dbReference type="InterPro" id="IPR027417">
    <property type="entry name" value="P-loop_NTPase"/>
</dbReference>
<dbReference type="SUPFAM" id="SSF52540">
    <property type="entry name" value="P-loop containing nucleoside triphosphate hydrolases"/>
    <property type="match status" value="1"/>
</dbReference>
<dbReference type="HOGENOM" id="CLU_000604_1_23_0"/>
<dbReference type="Proteomes" id="UP000030661">
    <property type="component" value="Unassembled WGS sequence"/>
</dbReference>
<dbReference type="Pfam" id="PF00005">
    <property type="entry name" value="ABC_tran"/>
    <property type="match status" value="1"/>
</dbReference>
<comment type="similarity">
    <text evidence="2">Belongs to the ABC transporter superfamily.</text>
</comment>
<name>A0A081C9V9_VECG1</name>
<dbReference type="GO" id="GO:0016887">
    <property type="term" value="F:ATP hydrolysis activity"/>
    <property type="evidence" value="ECO:0007669"/>
    <property type="project" value="InterPro"/>
</dbReference>
<dbReference type="PROSITE" id="PS00211">
    <property type="entry name" value="ABC_TRANSPORTER_1"/>
    <property type="match status" value="1"/>
</dbReference>
<accession>A0A081C9V9</accession>
<organism evidence="11">
    <name type="scientific">Vecturithrix granuli</name>
    <dbReference type="NCBI Taxonomy" id="1499967"/>
    <lineage>
        <taxon>Bacteria</taxon>
        <taxon>Candidatus Moduliflexota</taxon>
        <taxon>Candidatus Vecturitrichia</taxon>
        <taxon>Candidatus Vecturitrichales</taxon>
        <taxon>Candidatus Vecturitrichaceae</taxon>
        <taxon>Candidatus Vecturithrix</taxon>
    </lineage>
</organism>
<dbReference type="GO" id="GO:0015833">
    <property type="term" value="P:peptide transport"/>
    <property type="evidence" value="ECO:0007669"/>
    <property type="project" value="InterPro"/>
</dbReference>
<evidence type="ECO:0000256" key="7">
    <source>
        <dbReference type="ARBA" id="ARBA00022840"/>
    </source>
</evidence>
<dbReference type="Gene3D" id="3.40.50.300">
    <property type="entry name" value="P-loop containing nucleotide triphosphate hydrolases"/>
    <property type="match status" value="1"/>
</dbReference>
<dbReference type="AlphaFoldDB" id="A0A081C9V9"/>
<evidence type="ECO:0000256" key="9">
    <source>
        <dbReference type="ARBA" id="ARBA00023136"/>
    </source>
</evidence>
<gene>
    <name evidence="11" type="ORF">U27_01264</name>
</gene>
<keyword evidence="12" id="KW-1185">Reference proteome</keyword>
<feature type="domain" description="ABC transporter" evidence="10">
    <location>
        <begin position="9"/>
        <end position="268"/>
    </location>
</feature>
<evidence type="ECO:0000256" key="5">
    <source>
        <dbReference type="ARBA" id="ARBA00022519"/>
    </source>
</evidence>
<dbReference type="PANTHER" id="PTHR43297:SF14">
    <property type="entry name" value="ATPASE AAA-TYPE CORE DOMAIN-CONTAINING PROTEIN"/>
    <property type="match status" value="1"/>
</dbReference>
<evidence type="ECO:0000259" key="10">
    <source>
        <dbReference type="PROSITE" id="PS50893"/>
    </source>
</evidence>
<dbReference type="Pfam" id="PF08352">
    <property type="entry name" value="oligo_HPY"/>
    <property type="match status" value="1"/>
</dbReference>
<keyword evidence="7" id="KW-0067">ATP-binding</keyword>
<dbReference type="InterPro" id="IPR013563">
    <property type="entry name" value="Oligopep_ABC_C"/>
</dbReference>
<keyword evidence="5" id="KW-0997">Cell inner membrane</keyword>
<evidence type="ECO:0000256" key="6">
    <source>
        <dbReference type="ARBA" id="ARBA00022741"/>
    </source>
</evidence>
<dbReference type="NCBIfam" id="TIGR01727">
    <property type="entry name" value="oligo_HPY"/>
    <property type="match status" value="1"/>
</dbReference>
<dbReference type="EMBL" id="DF820478">
    <property type="protein sequence ID" value="GAK61364.1"/>
    <property type="molecule type" value="Genomic_DNA"/>
</dbReference>
<keyword evidence="4" id="KW-1003">Cell membrane</keyword>
<evidence type="ECO:0000256" key="4">
    <source>
        <dbReference type="ARBA" id="ARBA00022475"/>
    </source>
</evidence>
<dbReference type="InterPro" id="IPR003593">
    <property type="entry name" value="AAA+_ATPase"/>
</dbReference>
<evidence type="ECO:0000313" key="12">
    <source>
        <dbReference type="Proteomes" id="UP000030661"/>
    </source>
</evidence>
<evidence type="ECO:0000256" key="1">
    <source>
        <dbReference type="ARBA" id="ARBA00004202"/>
    </source>
</evidence>
<reference evidence="11" key="1">
    <citation type="journal article" date="2015" name="PeerJ">
        <title>First genomic representation of candidate bacterial phylum KSB3 points to enhanced environmental sensing as a trigger of wastewater bulking.</title>
        <authorList>
            <person name="Sekiguchi Y."/>
            <person name="Ohashi A."/>
            <person name="Parks D.H."/>
            <person name="Yamauchi T."/>
            <person name="Tyson G.W."/>
            <person name="Hugenholtz P."/>
        </authorList>
    </citation>
    <scope>NUCLEOTIDE SEQUENCE [LARGE SCALE GENOMIC DNA]</scope>
</reference>
<evidence type="ECO:0000313" key="11">
    <source>
        <dbReference type="EMBL" id="GAK61364.1"/>
    </source>
</evidence>